<feature type="transmembrane region" description="Helical" evidence="6">
    <location>
        <begin position="22"/>
        <end position="48"/>
    </location>
</feature>
<keyword evidence="4 6" id="KW-0472">Membrane</keyword>
<dbReference type="Gene3D" id="1.20.1070.10">
    <property type="entry name" value="Rhodopsin 7-helix transmembrane proteins"/>
    <property type="match status" value="1"/>
</dbReference>
<evidence type="ECO:0000256" key="5">
    <source>
        <dbReference type="SAM" id="MobiDB-lite"/>
    </source>
</evidence>
<keyword evidence="9" id="KW-1185">Reference proteome</keyword>
<dbReference type="PRINTS" id="PR02001">
    <property type="entry name" value="GCR1CAMPR"/>
</dbReference>
<evidence type="ECO:0000256" key="1">
    <source>
        <dbReference type="ARBA" id="ARBA00004141"/>
    </source>
</evidence>
<evidence type="ECO:0000313" key="8">
    <source>
        <dbReference type="EMBL" id="KAH7152648.1"/>
    </source>
</evidence>
<protein>
    <recommendedName>
        <fullName evidence="7">G-protein coupled receptors family 1 profile domain-containing protein</fullName>
    </recommendedName>
</protein>
<dbReference type="PANTHER" id="PTHR23112">
    <property type="entry name" value="G PROTEIN-COUPLED RECEPTOR 157-RELATED"/>
    <property type="match status" value="1"/>
</dbReference>
<evidence type="ECO:0000256" key="3">
    <source>
        <dbReference type="ARBA" id="ARBA00022989"/>
    </source>
</evidence>
<comment type="caution">
    <text evidence="8">The sequence shown here is derived from an EMBL/GenBank/DDBJ whole genome shotgun (WGS) entry which is preliminary data.</text>
</comment>
<dbReference type="InterPro" id="IPR022343">
    <property type="entry name" value="GCR1-cAMP_receptor"/>
</dbReference>
<keyword evidence="2 6" id="KW-0812">Transmembrane</keyword>
<dbReference type="SUPFAM" id="SSF81321">
    <property type="entry name" value="Family A G protein-coupled receptor-like"/>
    <property type="match status" value="1"/>
</dbReference>
<feature type="transmembrane region" description="Helical" evidence="6">
    <location>
        <begin position="190"/>
        <end position="210"/>
    </location>
</feature>
<dbReference type="InterPro" id="IPR017452">
    <property type="entry name" value="GPCR_Rhodpsn_7TM"/>
</dbReference>
<feature type="transmembrane region" description="Helical" evidence="6">
    <location>
        <begin position="275"/>
        <end position="294"/>
    </location>
</feature>
<feature type="domain" description="G-protein coupled receptors family 1 profile" evidence="7">
    <location>
        <begin position="40"/>
        <end position="325"/>
    </location>
</feature>
<comment type="subcellular location">
    <subcellularLocation>
        <location evidence="1">Membrane</location>
        <topology evidence="1">Multi-pass membrane protein</topology>
    </subcellularLocation>
</comment>
<evidence type="ECO:0000256" key="2">
    <source>
        <dbReference type="ARBA" id="ARBA00022692"/>
    </source>
</evidence>
<reference evidence="8" key="1">
    <citation type="journal article" date="2021" name="Nat. Commun.">
        <title>Genetic determinants of endophytism in the Arabidopsis root mycobiome.</title>
        <authorList>
            <person name="Mesny F."/>
            <person name="Miyauchi S."/>
            <person name="Thiergart T."/>
            <person name="Pickel B."/>
            <person name="Atanasova L."/>
            <person name="Karlsson M."/>
            <person name="Huettel B."/>
            <person name="Barry K.W."/>
            <person name="Haridas S."/>
            <person name="Chen C."/>
            <person name="Bauer D."/>
            <person name="Andreopoulos W."/>
            <person name="Pangilinan J."/>
            <person name="LaButti K."/>
            <person name="Riley R."/>
            <person name="Lipzen A."/>
            <person name="Clum A."/>
            <person name="Drula E."/>
            <person name="Henrissat B."/>
            <person name="Kohler A."/>
            <person name="Grigoriev I.V."/>
            <person name="Martin F.M."/>
            <person name="Hacquard S."/>
        </authorList>
    </citation>
    <scope>NUCLEOTIDE SEQUENCE</scope>
    <source>
        <strain evidence="8">MPI-CAGE-AT-0147</strain>
    </source>
</reference>
<evidence type="ECO:0000256" key="4">
    <source>
        <dbReference type="ARBA" id="ARBA00023136"/>
    </source>
</evidence>
<evidence type="ECO:0000256" key="6">
    <source>
        <dbReference type="SAM" id="Phobius"/>
    </source>
</evidence>
<dbReference type="AlphaFoldDB" id="A0A9P9F5G1"/>
<organism evidence="8 9">
    <name type="scientific">Dactylonectria macrodidyma</name>
    <dbReference type="NCBI Taxonomy" id="307937"/>
    <lineage>
        <taxon>Eukaryota</taxon>
        <taxon>Fungi</taxon>
        <taxon>Dikarya</taxon>
        <taxon>Ascomycota</taxon>
        <taxon>Pezizomycotina</taxon>
        <taxon>Sordariomycetes</taxon>
        <taxon>Hypocreomycetidae</taxon>
        <taxon>Hypocreales</taxon>
        <taxon>Nectriaceae</taxon>
        <taxon>Dactylonectria</taxon>
    </lineage>
</organism>
<name>A0A9P9F5G1_9HYPO</name>
<accession>A0A9P9F5G1</accession>
<dbReference type="PANTHER" id="PTHR23112:SF0">
    <property type="entry name" value="TRANSMEMBRANE PROTEIN 116"/>
    <property type="match status" value="1"/>
</dbReference>
<feature type="transmembrane region" description="Helical" evidence="6">
    <location>
        <begin position="146"/>
        <end position="170"/>
    </location>
</feature>
<proteinExistence type="predicted"/>
<dbReference type="Pfam" id="PF11970">
    <property type="entry name" value="GPR_Gpa2_C"/>
    <property type="match status" value="1"/>
</dbReference>
<dbReference type="GO" id="GO:0004930">
    <property type="term" value="F:G protein-coupled receptor activity"/>
    <property type="evidence" value="ECO:0007669"/>
    <property type="project" value="TreeGrafter"/>
</dbReference>
<keyword evidence="3 6" id="KW-1133">Transmembrane helix</keyword>
<dbReference type="Proteomes" id="UP000738349">
    <property type="component" value="Unassembled WGS sequence"/>
</dbReference>
<dbReference type="GO" id="GO:0005886">
    <property type="term" value="C:plasma membrane"/>
    <property type="evidence" value="ECO:0007669"/>
    <property type="project" value="TreeGrafter"/>
</dbReference>
<sequence>MKLPFDISPREALAAPTKGSQIYVQSVVVLIVSISSILGAGWIILSFLLQDTAILPPSTYPVLTTDSGLAISDFIMALNFLLSTSMNINNKYIGAPEQAMFCSFNGFMTQVFVIQTDYWVLTISACTYLILAGHKHLTSWVQDHEVMLMVAPWVLSLLWAGIGLKVTGYGDIGAWCWFTSDEVRLFVNFVPRWVIILSILAMYSRLYWVLRKAHRSLLSLGDSSTDPSTPGTNQGDVPMRNTSRSVTTEANQVVRGRYGSEKTVRKLRTTARLMLMYPVAYMLVWTLPTAIRIYQTTAGRPAPFALQTIDKCCIVLQGLVDAVIYGMNEGSKRQWHDLFSDFTFFSLGARKRQSSSNVAQGQRRGESLESNPPGVMVHSDSVSSLDVVLATDSTTRITEAGIKRQG</sequence>
<dbReference type="InterPro" id="IPR023041">
    <property type="entry name" value="Glucose_rcpt_Git3-like_N"/>
</dbReference>
<evidence type="ECO:0000313" key="9">
    <source>
        <dbReference type="Proteomes" id="UP000738349"/>
    </source>
</evidence>
<feature type="transmembrane region" description="Helical" evidence="6">
    <location>
        <begin position="118"/>
        <end position="134"/>
    </location>
</feature>
<feature type="region of interest" description="Disordered" evidence="5">
    <location>
        <begin position="355"/>
        <end position="375"/>
    </location>
</feature>
<dbReference type="GO" id="GO:0007189">
    <property type="term" value="P:adenylate cyclase-activating G protein-coupled receptor signaling pathway"/>
    <property type="evidence" value="ECO:0007669"/>
    <property type="project" value="TreeGrafter"/>
</dbReference>
<dbReference type="InterPro" id="IPR022596">
    <property type="entry name" value="GPR1/2/3_C"/>
</dbReference>
<evidence type="ECO:0000259" key="7">
    <source>
        <dbReference type="PROSITE" id="PS50262"/>
    </source>
</evidence>
<dbReference type="PROSITE" id="PS50262">
    <property type="entry name" value="G_PROTEIN_RECEP_F1_2"/>
    <property type="match status" value="1"/>
</dbReference>
<dbReference type="Pfam" id="PF11710">
    <property type="entry name" value="Git3"/>
    <property type="match status" value="1"/>
</dbReference>
<feature type="region of interest" description="Disordered" evidence="5">
    <location>
        <begin position="221"/>
        <end position="242"/>
    </location>
</feature>
<gene>
    <name evidence="8" type="ORF">EDB81DRAFT_930958</name>
</gene>
<dbReference type="OrthoDB" id="100006at2759"/>
<dbReference type="EMBL" id="JAGMUV010000006">
    <property type="protein sequence ID" value="KAH7152648.1"/>
    <property type="molecule type" value="Genomic_DNA"/>
</dbReference>